<dbReference type="PANTHER" id="PTHR47540:SF1">
    <property type="entry name" value="ACTIVATOR OF STRESS GENES 1-RELATED"/>
    <property type="match status" value="1"/>
</dbReference>
<protein>
    <submittedName>
        <fullName evidence="10">Activator of stress genes 1</fullName>
    </submittedName>
</protein>
<dbReference type="Pfam" id="PF00172">
    <property type="entry name" value="Zn_clus"/>
    <property type="match status" value="1"/>
</dbReference>
<keyword evidence="7" id="KW-0539">Nucleus</keyword>
<feature type="region of interest" description="Disordered" evidence="8">
    <location>
        <begin position="1"/>
        <end position="66"/>
    </location>
</feature>
<keyword evidence="2" id="KW-0479">Metal-binding</keyword>
<comment type="subcellular location">
    <subcellularLocation>
        <location evidence="1">Nucleus</location>
    </subcellularLocation>
</comment>
<dbReference type="PROSITE" id="PS00463">
    <property type="entry name" value="ZN2_CY6_FUNGAL_1"/>
    <property type="match status" value="1"/>
</dbReference>
<dbReference type="AlphaFoldDB" id="A0A0U1LTG0"/>
<evidence type="ECO:0000313" key="11">
    <source>
        <dbReference type="Proteomes" id="UP000054383"/>
    </source>
</evidence>
<evidence type="ECO:0000256" key="1">
    <source>
        <dbReference type="ARBA" id="ARBA00004123"/>
    </source>
</evidence>
<dbReference type="Pfam" id="PF04082">
    <property type="entry name" value="Fungal_trans"/>
    <property type="match status" value="1"/>
</dbReference>
<dbReference type="GO" id="GO:0000981">
    <property type="term" value="F:DNA-binding transcription factor activity, RNA polymerase II-specific"/>
    <property type="evidence" value="ECO:0007669"/>
    <property type="project" value="InterPro"/>
</dbReference>
<dbReference type="Gene3D" id="4.10.240.10">
    <property type="entry name" value="Zn(2)-C6 fungal-type DNA-binding domain"/>
    <property type="match status" value="1"/>
</dbReference>
<sequence>MASQSSPLNSPSATENNEDDPNAMDFHTPTQGEEGAEHHDDSLEDNAHSHSHLQQNKPIPMQKRRRVTRACDECRRKKIKCDGKQPCTHCTVYSYDCTYDQPSNRRRNPTPQHIEALESRLHKAEAILRVLAPDLDLSDPSLDTASSQDIIAAFRRPQPRGNSPPRPSPSTTTNEPSNECAEESLLETMVENSGSLDLDDQGHWDYHGQSSGIIFMQRLRKQFGNLILPSRALSRPRPISQILETPKSQSESPQDSHSSNYPPTHDLPSKEVAERLCRNTLDHACSLMRFVHEPSFYAMLDRVYASSWDQFTNDEHTFLPLLYVVMAVGCLFSDDVESTLDVAGYEGAIGQGFQYFRACRQLLDITDCRDLTSIQAICFMILFLQSSAKLSTCYSYVGIALRSALRLGLHRKVTANFNPVERELRKRIFWVVRKMDVYVSTLLGLPQMVSVEDIDQEYPLEIDDEFITAAGILPMPPDRTSLMAGANAHTRLVDIIVKVVKYIYPVKPAKHRTKSDHTYMVSHSKIREIERDLQAWMEALPSTLRPGDEVPPELERMRQLLRISYAYVQMIMYRPFLHYVSNGFQVQGIDKRSYACAAACVSVSRNVVHITAGMYKKSLLNGSYWFTMYTTYFAILSLVFFALESPDLPGAKESVLKDAWEGKNTLAGLAKKSMAADRCAQSLNSLFKQLPEKLKKRTNAPAPVNLKRPSPSNAGTVTPPRPPVQRPSSISLPFGAPQRSNSFPLHPNTSQSRKVSEASSTTTSVDDHRIPDRSQTWNLNAGLAKAETFSSPSPVLSNEPSAFSSQSQPHSRQPSMSRGVDCDRALPDLMPIMFPSDDPFAYPTQPLSTLEDRHFKDDISGSSMQYLQDSLLQGNTTLPPSGNRFMSPTTSFDSYQGIYGLPGSISARMASAIPPQLQQLGGVQSQLQSPSSSTPEKVQSPDLVSLPQQYVWQGFGVVGNGTNQQPVSETKDAPIDPAVGNEFTCMGLGFDMDVNLDDVFGNIGTNTGSNNAMNDDWSQWMNTTGS</sequence>
<keyword evidence="11" id="KW-1185">Reference proteome</keyword>
<evidence type="ECO:0000313" key="10">
    <source>
        <dbReference type="EMBL" id="CRG85879.1"/>
    </source>
</evidence>
<feature type="compositionally biased region" description="Low complexity" evidence="8">
    <location>
        <begin position="920"/>
        <end position="933"/>
    </location>
</feature>
<feature type="compositionally biased region" description="Basic and acidic residues" evidence="8">
    <location>
        <begin position="35"/>
        <end position="48"/>
    </location>
</feature>
<gene>
    <name evidence="10" type="ORF">PISL3812_02883</name>
</gene>
<keyword evidence="4" id="KW-0805">Transcription regulation</keyword>
<evidence type="ECO:0000256" key="7">
    <source>
        <dbReference type="ARBA" id="ARBA00023242"/>
    </source>
</evidence>
<dbReference type="OMA" id="DQGFQYF"/>
<dbReference type="SMART" id="SM00066">
    <property type="entry name" value="GAL4"/>
    <property type="match status" value="1"/>
</dbReference>
<evidence type="ECO:0000259" key="9">
    <source>
        <dbReference type="PROSITE" id="PS50048"/>
    </source>
</evidence>
<proteinExistence type="predicted"/>
<dbReference type="GO" id="GO:0045944">
    <property type="term" value="P:positive regulation of transcription by RNA polymerase II"/>
    <property type="evidence" value="ECO:0007669"/>
    <property type="project" value="TreeGrafter"/>
</dbReference>
<dbReference type="CDD" id="cd00067">
    <property type="entry name" value="GAL4"/>
    <property type="match status" value="1"/>
</dbReference>
<feature type="compositionally biased region" description="Low complexity" evidence="8">
    <location>
        <begin position="248"/>
        <end position="259"/>
    </location>
</feature>
<dbReference type="SUPFAM" id="SSF57701">
    <property type="entry name" value="Zn2/Cys6 DNA-binding domain"/>
    <property type="match status" value="1"/>
</dbReference>
<dbReference type="GO" id="GO:0005634">
    <property type="term" value="C:nucleus"/>
    <property type="evidence" value="ECO:0007669"/>
    <property type="project" value="UniProtKB-SubCell"/>
</dbReference>
<feature type="region of interest" description="Disordered" evidence="8">
    <location>
        <begin position="691"/>
        <end position="775"/>
    </location>
</feature>
<dbReference type="InterPro" id="IPR007219">
    <property type="entry name" value="XnlR_reg_dom"/>
</dbReference>
<dbReference type="InterPro" id="IPR051711">
    <property type="entry name" value="Stress_Response_Reg"/>
</dbReference>
<dbReference type="InterPro" id="IPR001138">
    <property type="entry name" value="Zn2Cys6_DnaBD"/>
</dbReference>
<feature type="compositionally biased region" description="Polar residues" evidence="8">
    <location>
        <begin position="789"/>
        <end position="803"/>
    </location>
</feature>
<feature type="region of interest" description="Disordered" evidence="8">
    <location>
        <begin position="244"/>
        <end position="268"/>
    </location>
</feature>
<evidence type="ECO:0000256" key="4">
    <source>
        <dbReference type="ARBA" id="ARBA00023015"/>
    </source>
</evidence>
<feature type="compositionally biased region" description="Polar residues" evidence="8">
    <location>
        <begin position="1"/>
        <end position="15"/>
    </location>
</feature>
<dbReference type="Proteomes" id="UP000054383">
    <property type="component" value="Unassembled WGS sequence"/>
</dbReference>
<dbReference type="SMART" id="SM00906">
    <property type="entry name" value="Fungal_trans"/>
    <property type="match status" value="1"/>
</dbReference>
<organism evidence="10 11">
    <name type="scientific">Talaromyces islandicus</name>
    <name type="common">Penicillium islandicum</name>
    <dbReference type="NCBI Taxonomy" id="28573"/>
    <lineage>
        <taxon>Eukaryota</taxon>
        <taxon>Fungi</taxon>
        <taxon>Dikarya</taxon>
        <taxon>Ascomycota</taxon>
        <taxon>Pezizomycotina</taxon>
        <taxon>Eurotiomycetes</taxon>
        <taxon>Eurotiomycetidae</taxon>
        <taxon>Eurotiales</taxon>
        <taxon>Trichocomaceae</taxon>
        <taxon>Talaromyces</taxon>
        <taxon>Talaromyces sect. Islandici</taxon>
    </lineage>
</organism>
<dbReference type="EMBL" id="CVMT01000002">
    <property type="protein sequence ID" value="CRG85879.1"/>
    <property type="molecule type" value="Genomic_DNA"/>
</dbReference>
<dbReference type="OrthoDB" id="422427at2759"/>
<dbReference type="GO" id="GO:0043565">
    <property type="term" value="F:sequence-specific DNA binding"/>
    <property type="evidence" value="ECO:0007669"/>
    <property type="project" value="TreeGrafter"/>
</dbReference>
<dbReference type="InterPro" id="IPR036864">
    <property type="entry name" value="Zn2-C6_fun-type_DNA-bd_sf"/>
</dbReference>
<evidence type="ECO:0000256" key="2">
    <source>
        <dbReference type="ARBA" id="ARBA00022723"/>
    </source>
</evidence>
<feature type="region of interest" description="Disordered" evidence="8">
    <location>
        <begin position="789"/>
        <end position="821"/>
    </location>
</feature>
<feature type="region of interest" description="Disordered" evidence="8">
    <location>
        <begin position="154"/>
        <end position="181"/>
    </location>
</feature>
<feature type="region of interest" description="Disordered" evidence="8">
    <location>
        <begin position="920"/>
        <end position="940"/>
    </location>
</feature>
<feature type="compositionally biased region" description="Low complexity" evidence="8">
    <location>
        <begin position="804"/>
        <end position="818"/>
    </location>
</feature>
<feature type="domain" description="Zn(2)-C6 fungal-type" evidence="9">
    <location>
        <begin position="70"/>
        <end position="99"/>
    </location>
</feature>
<evidence type="ECO:0000256" key="3">
    <source>
        <dbReference type="ARBA" id="ARBA00022833"/>
    </source>
</evidence>
<keyword evidence="5" id="KW-0238">DNA-binding</keyword>
<reference evidence="10 11" key="1">
    <citation type="submission" date="2015-04" db="EMBL/GenBank/DDBJ databases">
        <authorList>
            <person name="Syromyatnikov M.Y."/>
            <person name="Popov V.N."/>
        </authorList>
    </citation>
    <scope>NUCLEOTIDE SEQUENCE [LARGE SCALE GENOMIC DNA]</scope>
    <source>
        <strain evidence="10">WF-38-12</strain>
    </source>
</reference>
<feature type="compositionally biased region" description="Low complexity" evidence="8">
    <location>
        <begin position="169"/>
        <end position="178"/>
    </location>
</feature>
<dbReference type="PROSITE" id="PS50048">
    <property type="entry name" value="ZN2_CY6_FUNGAL_2"/>
    <property type="match status" value="1"/>
</dbReference>
<name>A0A0U1LTG0_TALIS</name>
<dbReference type="CDD" id="cd12148">
    <property type="entry name" value="fungal_TF_MHR"/>
    <property type="match status" value="1"/>
</dbReference>
<dbReference type="STRING" id="28573.A0A0U1LTG0"/>
<dbReference type="GO" id="GO:0008270">
    <property type="term" value="F:zinc ion binding"/>
    <property type="evidence" value="ECO:0007669"/>
    <property type="project" value="InterPro"/>
</dbReference>
<evidence type="ECO:0000256" key="5">
    <source>
        <dbReference type="ARBA" id="ARBA00023125"/>
    </source>
</evidence>
<accession>A0A0U1LTG0</accession>
<evidence type="ECO:0000256" key="8">
    <source>
        <dbReference type="SAM" id="MobiDB-lite"/>
    </source>
</evidence>
<dbReference type="GO" id="GO:0006351">
    <property type="term" value="P:DNA-templated transcription"/>
    <property type="evidence" value="ECO:0007669"/>
    <property type="project" value="InterPro"/>
</dbReference>
<evidence type="ECO:0000256" key="6">
    <source>
        <dbReference type="ARBA" id="ARBA00023163"/>
    </source>
</evidence>
<dbReference type="PANTHER" id="PTHR47540">
    <property type="entry name" value="THIAMINE REPRESSIBLE GENES REGULATORY PROTEIN THI5"/>
    <property type="match status" value="1"/>
</dbReference>
<keyword evidence="3" id="KW-0862">Zinc</keyword>
<keyword evidence="6" id="KW-0804">Transcription</keyword>
<feature type="compositionally biased region" description="Polar residues" evidence="8">
    <location>
        <begin position="738"/>
        <end position="764"/>
    </location>
</feature>